<organism evidence="2 3">
    <name type="scientific">Ficus carica</name>
    <name type="common">Common fig</name>
    <dbReference type="NCBI Taxonomy" id="3494"/>
    <lineage>
        <taxon>Eukaryota</taxon>
        <taxon>Viridiplantae</taxon>
        <taxon>Streptophyta</taxon>
        <taxon>Embryophyta</taxon>
        <taxon>Tracheophyta</taxon>
        <taxon>Spermatophyta</taxon>
        <taxon>Magnoliopsida</taxon>
        <taxon>eudicotyledons</taxon>
        <taxon>Gunneridae</taxon>
        <taxon>Pentapetalae</taxon>
        <taxon>rosids</taxon>
        <taxon>fabids</taxon>
        <taxon>Rosales</taxon>
        <taxon>Moraceae</taxon>
        <taxon>Ficeae</taxon>
        <taxon>Ficus</taxon>
    </lineage>
</organism>
<proteinExistence type="predicted"/>
<reference evidence="2" key="1">
    <citation type="submission" date="2023-07" db="EMBL/GenBank/DDBJ databases">
        <title>draft genome sequence of fig (Ficus carica).</title>
        <authorList>
            <person name="Takahashi T."/>
            <person name="Nishimura K."/>
        </authorList>
    </citation>
    <scope>NUCLEOTIDE SEQUENCE</scope>
</reference>
<dbReference type="AlphaFoldDB" id="A0AA87YY05"/>
<dbReference type="CDD" id="cd06222">
    <property type="entry name" value="RNase_H_like"/>
    <property type="match status" value="1"/>
</dbReference>
<evidence type="ECO:0000313" key="3">
    <source>
        <dbReference type="Proteomes" id="UP001187192"/>
    </source>
</evidence>
<evidence type="ECO:0000313" key="2">
    <source>
        <dbReference type="EMBL" id="GMN25608.1"/>
    </source>
</evidence>
<dbReference type="InterPro" id="IPR012337">
    <property type="entry name" value="RNaseH-like_sf"/>
</dbReference>
<dbReference type="GO" id="GO:0004523">
    <property type="term" value="F:RNA-DNA hybrid ribonuclease activity"/>
    <property type="evidence" value="ECO:0007669"/>
    <property type="project" value="InterPro"/>
</dbReference>
<name>A0AA87YY05_FICCA</name>
<dbReference type="Pfam" id="PF13456">
    <property type="entry name" value="RVT_3"/>
    <property type="match status" value="1"/>
</dbReference>
<dbReference type="PANTHER" id="PTHR47074:SF48">
    <property type="entry name" value="POLYNUCLEOTIDYL TRANSFERASE, RIBONUCLEASE H-LIKE SUPERFAMILY PROTEIN"/>
    <property type="match status" value="1"/>
</dbReference>
<dbReference type="EMBL" id="BTGU01000001">
    <property type="protein sequence ID" value="GMN25608.1"/>
    <property type="molecule type" value="Genomic_DNA"/>
</dbReference>
<evidence type="ECO:0000259" key="1">
    <source>
        <dbReference type="Pfam" id="PF13456"/>
    </source>
</evidence>
<protein>
    <recommendedName>
        <fullName evidence="1">RNase H type-1 domain-containing protein</fullName>
    </recommendedName>
</protein>
<dbReference type="Gene3D" id="3.30.420.10">
    <property type="entry name" value="Ribonuclease H-like superfamily/Ribonuclease H"/>
    <property type="match status" value="1"/>
</dbReference>
<dbReference type="SUPFAM" id="SSF53098">
    <property type="entry name" value="Ribonuclease H-like"/>
    <property type="match status" value="1"/>
</dbReference>
<dbReference type="Proteomes" id="UP001187192">
    <property type="component" value="Unassembled WGS sequence"/>
</dbReference>
<dbReference type="InterPro" id="IPR036397">
    <property type="entry name" value="RNaseH_sf"/>
</dbReference>
<dbReference type="PANTHER" id="PTHR47074">
    <property type="entry name" value="BNAC02G40300D PROTEIN"/>
    <property type="match status" value="1"/>
</dbReference>
<comment type="caution">
    <text evidence="2">The sequence shown here is derived from an EMBL/GenBank/DDBJ whole genome shotgun (WGS) entry which is preliminary data.</text>
</comment>
<dbReference type="GO" id="GO:0003676">
    <property type="term" value="F:nucleic acid binding"/>
    <property type="evidence" value="ECO:0007669"/>
    <property type="project" value="InterPro"/>
</dbReference>
<keyword evidence="3" id="KW-1185">Reference proteome</keyword>
<dbReference type="InterPro" id="IPR044730">
    <property type="entry name" value="RNase_H-like_dom_plant"/>
</dbReference>
<sequence length="280" mass="32037">MPEGGEYLMVVDLMLEGSRVWDKGKIENTLWPVDQELIRGIPLDNGDGGDKWVWHLILKIFIRCKDKMESTSHAILDCPTSQAVWKFSRFWKVIENRRDFPFANFLRIVKSEIPMEDFTLVCWLAWKLWCERNKVVHGEEDRDPQAILDLGIASFGEWQALNQVPIQLQAVGSDVWLPPHPGFLKLNVDASVSPGSDHIGIDVVIRDEKGISLGAVAKSVEGTFSPFLAECIALREGLMIAKELESVTLVVETDAINVFRLFRKIRSFLWKVRFWRMLNS</sequence>
<feature type="domain" description="RNase H type-1" evidence="1">
    <location>
        <begin position="187"/>
        <end position="263"/>
    </location>
</feature>
<gene>
    <name evidence="2" type="ORF">TIFTF001_000990</name>
</gene>
<dbReference type="InterPro" id="IPR052929">
    <property type="entry name" value="RNase_H-like_EbsB-rel"/>
</dbReference>
<accession>A0AA87YY05</accession>
<dbReference type="InterPro" id="IPR002156">
    <property type="entry name" value="RNaseH_domain"/>
</dbReference>